<dbReference type="InterPro" id="IPR029063">
    <property type="entry name" value="SAM-dependent_MTases_sf"/>
</dbReference>
<dbReference type="GO" id="GO:0032259">
    <property type="term" value="P:methylation"/>
    <property type="evidence" value="ECO:0007669"/>
    <property type="project" value="UniProtKB-KW"/>
</dbReference>
<dbReference type="Pfam" id="PF13649">
    <property type="entry name" value="Methyltransf_25"/>
    <property type="match status" value="1"/>
</dbReference>
<dbReference type="SUPFAM" id="SSF53335">
    <property type="entry name" value="S-adenosyl-L-methionine-dependent methyltransferases"/>
    <property type="match status" value="1"/>
</dbReference>
<proteinExistence type="predicted"/>
<dbReference type="PANTHER" id="PTHR43591:SF24">
    <property type="entry name" value="2-METHOXY-6-POLYPRENYL-1,4-BENZOQUINOL METHYLASE, MITOCHONDRIAL"/>
    <property type="match status" value="1"/>
</dbReference>
<gene>
    <name evidence="2" type="ORF">SYNPS1DRAFT_17469</name>
</gene>
<keyword evidence="2" id="KW-0489">Methyltransferase</keyword>
<organism evidence="2 3">
    <name type="scientific">Syncephalis pseudoplumigaleata</name>
    <dbReference type="NCBI Taxonomy" id="1712513"/>
    <lineage>
        <taxon>Eukaryota</taxon>
        <taxon>Fungi</taxon>
        <taxon>Fungi incertae sedis</taxon>
        <taxon>Zoopagomycota</taxon>
        <taxon>Zoopagomycotina</taxon>
        <taxon>Zoopagomycetes</taxon>
        <taxon>Zoopagales</taxon>
        <taxon>Piptocephalidaceae</taxon>
        <taxon>Syncephalis</taxon>
    </lineage>
</organism>
<dbReference type="CDD" id="cd02440">
    <property type="entry name" value="AdoMet_MTases"/>
    <property type="match status" value="1"/>
</dbReference>
<feature type="domain" description="Methyltransferase" evidence="1">
    <location>
        <begin position="46"/>
        <end position="137"/>
    </location>
</feature>
<protein>
    <submittedName>
        <fullName evidence="2">S-adenosyl-L-methionine-dependent methyltransferase</fullName>
    </submittedName>
</protein>
<accession>A0A4P9YYZ6</accession>
<evidence type="ECO:0000313" key="2">
    <source>
        <dbReference type="EMBL" id="RKP24250.1"/>
    </source>
</evidence>
<dbReference type="EMBL" id="KZ990351">
    <property type="protein sequence ID" value="RKP24250.1"/>
    <property type="molecule type" value="Genomic_DNA"/>
</dbReference>
<reference evidence="3" key="1">
    <citation type="journal article" date="2018" name="Nat. Microbiol.">
        <title>Leveraging single-cell genomics to expand the fungal tree of life.</title>
        <authorList>
            <person name="Ahrendt S.R."/>
            <person name="Quandt C.A."/>
            <person name="Ciobanu D."/>
            <person name="Clum A."/>
            <person name="Salamov A."/>
            <person name="Andreopoulos B."/>
            <person name="Cheng J.F."/>
            <person name="Woyke T."/>
            <person name="Pelin A."/>
            <person name="Henrissat B."/>
            <person name="Reynolds N.K."/>
            <person name="Benny G.L."/>
            <person name="Smith M.E."/>
            <person name="James T.Y."/>
            <person name="Grigoriev I.V."/>
        </authorList>
    </citation>
    <scope>NUCLEOTIDE SEQUENCE [LARGE SCALE GENOMIC DNA]</scope>
    <source>
        <strain evidence="3">Benny S71-1</strain>
    </source>
</reference>
<name>A0A4P9YYZ6_9FUNG</name>
<dbReference type="Gene3D" id="3.40.50.150">
    <property type="entry name" value="Vaccinia Virus protein VP39"/>
    <property type="match status" value="1"/>
</dbReference>
<evidence type="ECO:0000259" key="1">
    <source>
        <dbReference type="Pfam" id="PF13649"/>
    </source>
</evidence>
<dbReference type="OrthoDB" id="2013972at2759"/>
<dbReference type="InterPro" id="IPR041698">
    <property type="entry name" value="Methyltransf_25"/>
</dbReference>
<dbReference type="GO" id="GO:0008168">
    <property type="term" value="F:methyltransferase activity"/>
    <property type="evidence" value="ECO:0007669"/>
    <property type="project" value="UniProtKB-KW"/>
</dbReference>
<keyword evidence="2" id="KW-0808">Transferase</keyword>
<dbReference type="PANTHER" id="PTHR43591">
    <property type="entry name" value="METHYLTRANSFERASE"/>
    <property type="match status" value="1"/>
</dbReference>
<evidence type="ECO:0000313" key="3">
    <source>
        <dbReference type="Proteomes" id="UP000278143"/>
    </source>
</evidence>
<dbReference type="Proteomes" id="UP000278143">
    <property type="component" value="Unassembled WGS sequence"/>
</dbReference>
<sequence>MLNDDTANYLWPTDLDESDRLNTQHNIIRYVLRRAFLSPVVDPRRVLDVGCGTGMWMKEVARDFPKATLVGVDIADVFMQTDMPSNCTFELGNVLEGLAFSSNRFDFVHQRLMGGAIPASLWQAHVAELYRVTQSGGFLELGDTDFNFQNVGDIGYRVNHIVQECFAYRGLDLMIIRRLDKLMRRAGFVEIQVRIVEFPVGEWAGISGRMMRNNIDEALRSLRRLAVTIGMVGSEDEYDKLLDDLWQECDEHQTLVHAYFAYGQKP</sequence>
<dbReference type="AlphaFoldDB" id="A0A4P9YYZ6"/>
<keyword evidence="3" id="KW-1185">Reference proteome</keyword>